<protein>
    <submittedName>
        <fullName evidence="2 3">Uncharacterized protein</fullName>
    </submittedName>
</protein>
<dbReference type="EnsemblPlants" id="Pp3c1_23760V3.1">
    <property type="protein sequence ID" value="PAC:32967823.CDS.1"/>
    <property type="gene ID" value="Pp3c1_23760"/>
</dbReference>
<keyword evidence="1" id="KW-0812">Transmembrane</keyword>
<feature type="transmembrane region" description="Helical" evidence="1">
    <location>
        <begin position="26"/>
        <end position="48"/>
    </location>
</feature>
<keyword evidence="1" id="KW-1133">Transmembrane helix</keyword>
<evidence type="ECO:0000313" key="3">
    <source>
        <dbReference type="EnsemblPlants" id="PAC:32967823.CDS.1"/>
    </source>
</evidence>
<dbReference type="Proteomes" id="UP000006727">
    <property type="component" value="Chromosome 1"/>
</dbReference>
<evidence type="ECO:0000256" key="1">
    <source>
        <dbReference type="SAM" id="Phobius"/>
    </source>
</evidence>
<dbReference type="AlphaFoldDB" id="A0A2K1L9E4"/>
<sequence length="126" mass="14361">MTTFDFMKQRFADASEHHAVKKVGSALFYMLLAVLALIMTVMICGYIIYTISFIVPPYFHFMYVHGPYSFLVLLGLWTAAVVRFLSLSPEDPLSFKWEISMYALSTFVMFTGVGAFVVLPFVHHTN</sequence>
<feature type="transmembrane region" description="Helical" evidence="1">
    <location>
        <begin position="99"/>
        <end position="122"/>
    </location>
</feature>
<proteinExistence type="predicted"/>
<name>A0A2K1L9E4_PHYPA</name>
<keyword evidence="1" id="KW-0472">Membrane</keyword>
<dbReference type="Gramene" id="Pp3c1_23760V3.2">
    <property type="protein sequence ID" value="PAC:32967824.CDS.1"/>
    <property type="gene ID" value="Pp3c1_23760"/>
</dbReference>
<gene>
    <name evidence="2" type="ORF">PHYPA_001082</name>
</gene>
<dbReference type="EMBL" id="ABEU02000001">
    <property type="protein sequence ID" value="PNR62658.1"/>
    <property type="molecule type" value="Genomic_DNA"/>
</dbReference>
<reference evidence="2 4" key="2">
    <citation type="journal article" date="2018" name="Plant J.">
        <title>The Physcomitrella patens chromosome-scale assembly reveals moss genome structure and evolution.</title>
        <authorList>
            <person name="Lang D."/>
            <person name="Ullrich K.K."/>
            <person name="Murat F."/>
            <person name="Fuchs J."/>
            <person name="Jenkins J."/>
            <person name="Haas F.B."/>
            <person name="Piednoel M."/>
            <person name="Gundlach H."/>
            <person name="Van Bel M."/>
            <person name="Meyberg R."/>
            <person name="Vives C."/>
            <person name="Morata J."/>
            <person name="Symeonidi A."/>
            <person name="Hiss M."/>
            <person name="Muchero W."/>
            <person name="Kamisugi Y."/>
            <person name="Saleh O."/>
            <person name="Blanc G."/>
            <person name="Decker E.L."/>
            <person name="van Gessel N."/>
            <person name="Grimwood J."/>
            <person name="Hayes R.D."/>
            <person name="Graham S.W."/>
            <person name="Gunter L.E."/>
            <person name="McDaniel S.F."/>
            <person name="Hoernstein S.N.W."/>
            <person name="Larsson A."/>
            <person name="Li F.W."/>
            <person name="Perroud P.F."/>
            <person name="Phillips J."/>
            <person name="Ranjan P."/>
            <person name="Rokshar D.S."/>
            <person name="Rothfels C.J."/>
            <person name="Schneider L."/>
            <person name="Shu S."/>
            <person name="Stevenson D.W."/>
            <person name="Thummler F."/>
            <person name="Tillich M."/>
            <person name="Villarreal Aguilar J.C."/>
            <person name="Widiez T."/>
            <person name="Wong G.K."/>
            <person name="Wymore A."/>
            <person name="Zhang Y."/>
            <person name="Zimmer A.D."/>
            <person name="Quatrano R.S."/>
            <person name="Mayer K.F.X."/>
            <person name="Goodstein D."/>
            <person name="Casacuberta J.M."/>
            <person name="Vandepoele K."/>
            <person name="Reski R."/>
            <person name="Cuming A.C."/>
            <person name="Tuskan G.A."/>
            <person name="Maumus F."/>
            <person name="Salse J."/>
            <person name="Schmutz J."/>
            <person name="Rensing S.A."/>
        </authorList>
    </citation>
    <scope>NUCLEOTIDE SEQUENCE [LARGE SCALE GENOMIC DNA]</scope>
    <source>
        <strain evidence="3 4">cv. Gransden 2004</strain>
    </source>
</reference>
<dbReference type="Gramene" id="Pp3c1_23760V3.1">
    <property type="protein sequence ID" value="PAC:32967823.CDS.1"/>
    <property type="gene ID" value="Pp3c1_23760"/>
</dbReference>
<feature type="transmembrane region" description="Helical" evidence="1">
    <location>
        <begin position="68"/>
        <end position="87"/>
    </location>
</feature>
<evidence type="ECO:0000313" key="2">
    <source>
        <dbReference type="EMBL" id="PNR62658.1"/>
    </source>
</evidence>
<dbReference type="EnsemblPlants" id="Pp3c1_23760V3.2">
    <property type="protein sequence ID" value="PAC:32967824.CDS.1"/>
    <property type="gene ID" value="Pp3c1_23760"/>
</dbReference>
<reference evidence="2 4" key="1">
    <citation type="journal article" date="2008" name="Science">
        <title>The Physcomitrella genome reveals evolutionary insights into the conquest of land by plants.</title>
        <authorList>
            <person name="Rensing S."/>
            <person name="Lang D."/>
            <person name="Zimmer A."/>
            <person name="Terry A."/>
            <person name="Salamov A."/>
            <person name="Shapiro H."/>
            <person name="Nishiyama T."/>
            <person name="Perroud P.-F."/>
            <person name="Lindquist E."/>
            <person name="Kamisugi Y."/>
            <person name="Tanahashi T."/>
            <person name="Sakakibara K."/>
            <person name="Fujita T."/>
            <person name="Oishi K."/>
            <person name="Shin-I T."/>
            <person name="Kuroki Y."/>
            <person name="Toyoda A."/>
            <person name="Suzuki Y."/>
            <person name="Hashimoto A."/>
            <person name="Yamaguchi K."/>
            <person name="Sugano A."/>
            <person name="Kohara Y."/>
            <person name="Fujiyama A."/>
            <person name="Anterola A."/>
            <person name="Aoki S."/>
            <person name="Ashton N."/>
            <person name="Barbazuk W.B."/>
            <person name="Barker E."/>
            <person name="Bennetzen J."/>
            <person name="Bezanilla M."/>
            <person name="Blankenship R."/>
            <person name="Cho S.H."/>
            <person name="Dutcher S."/>
            <person name="Estelle M."/>
            <person name="Fawcett J.A."/>
            <person name="Gundlach H."/>
            <person name="Hanada K."/>
            <person name="Heyl A."/>
            <person name="Hicks K.A."/>
            <person name="Hugh J."/>
            <person name="Lohr M."/>
            <person name="Mayer K."/>
            <person name="Melkozernov A."/>
            <person name="Murata T."/>
            <person name="Nelson D."/>
            <person name="Pils B."/>
            <person name="Prigge M."/>
            <person name="Reiss B."/>
            <person name="Renner T."/>
            <person name="Rombauts S."/>
            <person name="Rushton P."/>
            <person name="Sanderfoot A."/>
            <person name="Schween G."/>
            <person name="Shiu S.-H."/>
            <person name="Stueber K."/>
            <person name="Theodoulou F.L."/>
            <person name="Tu H."/>
            <person name="Van de Peer Y."/>
            <person name="Verrier P.J."/>
            <person name="Waters E."/>
            <person name="Wood A."/>
            <person name="Yang L."/>
            <person name="Cove D."/>
            <person name="Cuming A."/>
            <person name="Hasebe M."/>
            <person name="Lucas S."/>
            <person name="Mishler D.B."/>
            <person name="Reski R."/>
            <person name="Grigoriev I."/>
            <person name="Quatrano R.S."/>
            <person name="Boore J.L."/>
        </authorList>
    </citation>
    <scope>NUCLEOTIDE SEQUENCE [LARGE SCALE GENOMIC DNA]</scope>
    <source>
        <strain evidence="3 4">cv. Gransden 2004</strain>
    </source>
</reference>
<accession>A0A2K1L9E4</accession>
<dbReference type="InParanoid" id="A0A2K1L9E4"/>
<organism evidence="2">
    <name type="scientific">Physcomitrium patens</name>
    <name type="common">Spreading-leaved earth moss</name>
    <name type="synonym">Physcomitrella patens</name>
    <dbReference type="NCBI Taxonomy" id="3218"/>
    <lineage>
        <taxon>Eukaryota</taxon>
        <taxon>Viridiplantae</taxon>
        <taxon>Streptophyta</taxon>
        <taxon>Embryophyta</taxon>
        <taxon>Bryophyta</taxon>
        <taxon>Bryophytina</taxon>
        <taxon>Bryopsida</taxon>
        <taxon>Funariidae</taxon>
        <taxon>Funariales</taxon>
        <taxon>Funariaceae</taxon>
        <taxon>Physcomitrium</taxon>
    </lineage>
</organism>
<dbReference type="PaxDb" id="3218-PP1S59_180V6.1"/>
<evidence type="ECO:0000313" key="4">
    <source>
        <dbReference type="Proteomes" id="UP000006727"/>
    </source>
</evidence>
<reference evidence="3" key="3">
    <citation type="submission" date="2020-12" db="UniProtKB">
        <authorList>
            <consortium name="EnsemblPlants"/>
        </authorList>
    </citation>
    <scope>IDENTIFICATION</scope>
</reference>
<keyword evidence="4" id="KW-1185">Reference proteome</keyword>